<sequence length="54" mass="6073">MPFWKKMLNQKQAVYYTRALVDSEQLEWIELSADTEDQDPSQGGEGGLGEDPLG</sequence>
<gene>
    <name evidence="2" type="ORF">HMPREF9447_01240</name>
</gene>
<feature type="region of interest" description="Disordered" evidence="1">
    <location>
        <begin position="32"/>
        <end position="54"/>
    </location>
</feature>
<reference evidence="2 3" key="1">
    <citation type="submission" date="2012-09" db="EMBL/GenBank/DDBJ databases">
        <title>The Genome Sequence of Bacteroides oleiciplenus YIT 12058.</title>
        <authorList>
            <consortium name="The Broad Institute Genome Sequencing Platform"/>
            <person name="Earl A."/>
            <person name="Ward D."/>
            <person name="Feldgarden M."/>
            <person name="Gevers D."/>
            <person name="Morotomi M."/>
            <person name="Walker B."/>
            <person name="Young S.K."/>
            <person name="Zeng Q."/>
            <person name="Gargeya S."/>
            <person name="Fitzgerald M."/>
            <person name="Haas B."/>
            <person name="Abouelleil A."/>
            <person name="Alvarado L."/>
            <person name="Arachchi H.M."/>
            <person name="Berlin A.M."/>
            <person name="Chapman S.B."/>
            <person name="Goldberg J."/>
            <person name="Griggs A."/>
            <person name="Gujja S."/>
            <person name="Hansen M."/>
            <person name="Howarth C."/>
            <person name="Imamovic A."/>
            <person name="Larimer J."/>
            <person name="McCowen C."/>
            <person name="Montmayeur A."/>
            <person name="Murphy C."/>
            <person name="Neiman D."/>
            <person name="Pearson M."/>
            <person name="Priest M."/>
            <person name="Roberts A."/>
            <person name="Saif S."/>
            <person name="Shea T."/>
            <person name="Sisk P."/>
            <person name="Sykes S."/>
            <person name="Wortman J."/>
            <person name="Nusbaum C."/>
            <person name="Birren B."/>
        </authorList>
    </citation>
    <scope>NUCLEOTIDE SEQUENCE [LARGE SCALE GENOMIC DNA]</scope>
    <source>
        <strain evidence="2 3">YIT 12058</strain>
    </source>
</reference>
<organism evidence="2 3">
    <name type="scientific">Bacteroides oleiciplenus YIT 12058</name>
    <dbReference type="NCBI Taxonomy" id="742727"/>
    <lineage>
        <taxon>Bacteria</taxon>
        <taxon>Pseudomonadati</taxon>
        <taxon>Bacteroidota</taxon>
        <taxon>Bacteroidia</taxon>
        <taxon>Bacteroidales</taxon>
        <taxon>Bacteroidaceae</taxon>
        <taxon>Bacteroides</taxon>
    </lineage>
</organism>
<dbReference type="Proteomes" id="UP000009872">
    <property type="component" value="Unassembled WGS sequence"/>
</dbReference>
<dbReference type="HOGENOM" id="CLU_3040516_0_0_10"/>
<dbReference type="PATRIC" id="fig|742727.4.peg.1252"/>
<protein>
    <submittedName>
        <fullName evidence="2">Uncharacterized protein</fullName>
    </submittedName>
</protein>
<accession>K9E6P6</accession>
<dbReference type="AlphaFoldDB" id="K9E6P6"/>
<proteinExistence type="predicted"/>
<comment type="caution">
    <text evidence="2">The sequence shown here is derived from an EMBL/GenBank/DDBJ whole genome shotgun (WGS) entry which is preliminary data.</text>
</comment>
<evidence type="ECO:0000313" key="2">
    <source>
        <dbReference type="EMBL" id="EKU91526.1"/>
    </source>
</evidence>
<feature type="compositionally biased region" description="Gly residues" evidence="1">
    <location>
        <begin position="43"/>
        <end position="54"/>
    </location>
</feature>
<evidence type="ECO:0000313" key="3">
    <source>
        <dbReference type="Proteomes" id="UP000009872"/>
    </source>
</evidence>
<keyword evidence="3" id="KW-1185">Reference proteome</keyword>
<name>K9E6P6_9BACE</name>
<dbReference type="EMBL" id="ADLF01000005">
    <property type="protein sequence ID" value="EKU91526.1"/>
    <property type="molecule type" value="Genomic_DNA"/>
</dbReference>
<evidence type="ECO:0000256" key="1">
    <source>
        <dbReference type="SAM" id="MobiDB-lite"/>
    </source>
</evidence>